<keyword evidence="1" id="KW-0238">DNA-binding</keyword>
<dbReference type="Gene3D" id="1.10.260.40">
    <property type="entry name" value="lambda repressor-like DNA-binding domains"/>
    <property type="match status" value="1"/>
</dbReference>
<evidence type="ECO:0000313" key="1">
    <source>
        <dbReference type="EMBL" id="PST81883.1"/>
    </source>
</evidence>
<keyword evidence="2" id="KW-1185">Reference proteome</keyword>
<comment type="caution">
    <text evidence="1">The sequence shown here is derived from an EMBL/GenBank/DDBJ whole genome shotgun (WGS) entry which is preliminary data.</text>
</comment>
<dbReference type="GO" id="GO:0003677">
    <property type="term" value="F:DNA binding"/>
    <property type="evidence" value="ECO:0007669"/>
    <property type="project" value="UniProtKB-KW"/>
</dbReference>
<evidence type="ECO:0000313" key="2">
    <source>
        <dbReference type="Proteomes" id="UP000240912"/>
    </source>
</evidence>
<name>A0A2T3HHK4_9SPHI</name>
<dbReference type="AlphaFoldDB" id="A0A2T3HHK4"/>
<gene>
    <name evidence="1" type="ORF">C7T94_16925</name>
</gene>
<dbReference type="RefSeq" id="WP_107216881.1">
    <property type="nucleotide sequence ID" value="NZ_KZ686271.1"/>
</dbReference>
<dbReference type="InterPro" id="IPR010982">
    <property type="entry name" value="Lambda_DNA-bd_dom_sf"/>
</dbReference>
<dbReference type="SUPFAM" id="SSF51306">
    <property type="entry name" value="LexA/Signal peptidase"/>
    <property type="match status" value="1"/>
</dbReference>
<proteinExistence type="predicted"/>
<dbReference type="CDD" id="cd00093">
    <property type="entry name" value="HTH_XRE"/>
    <property type="match status" value="1"/>
</dbReference>
<organism evidence="1 2">
    <name type="scientific">Pedobacter yulinensis</name>
    <dbReference type="NCBI Taxonomy" id="2126353"/>
    <lineage>
        <taxon>Bacteria</taxon>
        <taxon>Pseudomonadati</taxon>
        <taxon>Bacteroidota</taxon>
        <taxon>Sphingobacteriia</taxon>
        <taxon>Sphingobacteriales</taxon>
        <taxon>Sphingobacteriaceae</taxon>
        <taxon>Pedobacter</taxon>
    </lineage>
</organism>
<dbReference type="InterPro" id="IPR001387">
    <property type="entry name" value="Cro/C1-type_HTH"/>
</dbReference>
<sequence length="217" mass="24623">MTPNERVKFLLGKLGFNTQKDFADSINIKSGSLSDILRKRVGVSSAIKDRLALIHHVSKLWLETGEGPVFNEQPTRPVTEKEGIPYYDIDIEELASENLQMMEREPIYYVNYKPFNDCSAYLPVFGNSMHPAYSAGDIIAVKEIWNRDVLVWGEAYLIITNKKANDLRCIRFLQEHPDPAKVILRSCNAAHGQDVTIDRDSIAALYIIKGKITRNLI</sequence>
<dbReference type="Proteomes" id="UP000240912">
    <property type="component" value="Unassembled WGS sequence"/>
</dbReference>
<protein>
    <submittedName>
        <fullName evidence="1">DNA-binding protein</fullName>
    </submittedName>
</protein>
<dbReference type="OrthoDB" id="796548at2"/>
<dbReference type="EMBL" id="PYLS01000007">
    <property type="protein sequence ID" value="PST81883.1"/>
    <property type="molecule type" value="Genomic_DNA"/>
</dbReference>
<accession>A0A2T3HHK4</accession>
<dbReference type="InterPro" id="IPR036286">
    <property type="entry name" value="LexA/Signal_pep-like_sf"/>
</dbReference>
<reference evidence="1 2" key="1">
    <citation type="submission" date="2018-03" db="EMBL/GenBank/DDBJ databases">
        <authorList>
            <person name="Keele B.F."/>
        </authorList>
    </citation>
    <scope>NUCLEOTIDE SEQUENCE [LARGE SCALE GENOMIC DNA]</scope>
    <source>
        <strain evidence="1 2">YL28-9</strain>
    </source>
</reference>